<name>A0A1Q9AJJ6_9HYPH</name>
<dbReference type="EMBL" id="MKIO01000029">
    <property type="protein sequence ID" value="OLP55446.1"/>
    <property type="molecule type" value="Genomic_DNA"/>
</dbReference>
<evidence type="ECO:0000313" key="2">
    <source>
        <dbReference type="EMBL" id="OLP55446.1"/>
    </source>
</evidence>
<dbReference type="RefSeq" id="WP_075634986.1">
    <property type="nucleotide sequence ID" value="NZ_MKIO01000029.1"/>
</dbReference>
<keyword evidence="1" id="KW-0812">Transmembrane</keyword>
<protein>
    <submittedName>
        <fullName evidence="2">Uncharacterized protein</fullName>
    </submittedName>
</protein>
<proteinExistence type="predicted"/>
<feature type="transmembrane region" description="Helical" evidence="1">
    <location>
        <begin position="12"/>
        <end position="33"/>
    </location>
</feature>
<evidence type="ECO:0000256" key="1">
    <source>
        <dbReference type="SAM" id="Phobius"/>
    </source>
</evidence>
<comment type="caution">
    <text evidence="2">The sequence shown here is derived from an EMBL/GenBank/DDBJ whole genome shotgun (WGS) entry which is preliminary data.</text>
</comment>
<accession>A0A1Q9AJJ6</accession>
<sequence>MRGLSLVVPLSLMISLSALDLTLSASILLCLLLTDRARRSLYAALMLERAAGLSGAHGPDGRFAGFRVTASPPVAG</sequence>
<gene>
    <name evidence="2" type="ORF">BJF92_23175</name>
</gene>
<dbReference type="Proteomes" id="UP000186143">
    <property type="component" value="Unassembled WGS sequence"/>
</dbReference>
<reference evidence="2 3" key="1">
    <citation type="submission" date="2016-09" db="EMBL/GenBank/DDBJ databases">
        <title>Rhizobium sp. nov., a novel species isolated from the rice rhizosphere.</title>
        <authorList>
            <person name="Zhao J."/>
            <person name="Zhang X."/>
        </authorList>
    </citation>
    <scope>NUCLEOTIDE SEQUENCE [LARGE SCALE GENOMIC DNA]</scope>
    <source>
        <strain evidence="2 3">MH17</strain>
    </source>
</reference>
<organism evidence="2 3">
    <name type="scientific">Xaviernesmea rhizosphaerae</name>
    <dbReference type="NCBI Taxonomy" id="1672749"/>
    <lineage>
        <taxon>Bacteria</taxon>
        <taxon>Pseudomonadati</taxon>
        <taxon>Pseudomonadota</taxon>
        <taxon>Alphaproteobacteria</taxon>
        <taxon>Hyphomicrobiales</taxon>
        <taxon>Rhizobiaceae</taxon>
        <taxon>Rhizobium/Agrobacterium group</taxon>
        <taxon>Xaviernesmea</taxon>
    </lineage>
</organism>
<keyword evidence="1" id="KW-1133">Transmembrane helix</keyword>
<keyword evidence="1" id="KW-0472">Membrane</keyword>
<evidence type="ECO:0000313" key="3">
    <source>
        <dbReference type="Proteomes" id="UP000186143"/>
    </source>
</evidence>
<dbReference type="AlphaFoldDB" id="A0A1Q9AJJ6"/>